<keyword evidence="8" id="KW-1185">Reference proteome</keyword>
<dbReference type="AlphaFoldDB" id="A0A0A0EKM0"/>
<comment type="caution">
    <text evidence="7">The sequence shown here is derived from an EMBL/GenBank/DDBJ whole genome shotgun (WGS) entry which is preliminary data.</text>
</comment>
<evidence type="ECO:0000313" key="7">
    <source>
        <dbReference type="EMBL" id="KGM51551.1"/>
    </source>
</evidence>
<keyword evidence="2 5" id="KW-0479">Metal-binding</keyword>
<keyword evidence="5" id="KW-0732">Signal</keyword>
<feature type="signal peptide" evidence="5">
    <location>
        <begin position="1"/>
        <end position="23"/>
    </location>
</feature>
<dbReference type="RefSeq" id="WP_156969362.1">
    <property type="nucleotide sequence ID" value="NZ_AVPS01000006.1"/>
</dbReference>
<dbReference type="InterPro" id="IPR028871">
    <property type="entry name" value="BlueCu_1_BS"/>
</dbReference>
<sequence>MIRKLSAVALLGVAGMFALPAMAANCAATVDSNDAMQFTTKSLQVPASCKEFKVTLKHVGQLPKTVMGHNFVLGKTADVAGINADGMKAGADANYVKAGDPRVIAASKLIGGGESTTVTIPVAKLKAGEDYTYFCSFPGHAGIMKGSLTLSK</sequence>
<evidence type="ECO:0000256" key="5">
    <source>
        <dbReference type="RuleBase" id="RU363017"/>
    </source>
</evidence>
<dbReference type="CDD" id="cd13922">
    <property type="entry name" value="Azurin"/>
    <property type="match status" value="1"/>
</dbReference>
<gene>
    <name evidence="7" type="ORF">N792_10535</name>
</gene>
<dbReference type="GO" id="GO:0005507">
    <property type="term" value="F:copper ion binding"/>
    <property type="evidence" value="ECO:0007669"/>
    <property type="project" value="UniProtKB-UniRule"/>
</dbReference>
<comment type="function">
    <text evidence="5">Transfers electrons from cytochrome c551 to cytochrome oxidase.</text>
</comment>
<comment type="subcellular location">
    <subcellularLocation>
        <location evidence="5">Periplasm</location>
    </subcellularLocation>
</comment>
<dbReference type="EMBL" id="AVPS01000006">
    <property type="protein sequence ID" value="KGM51551.1"/>
    <property type="molecule type" value="Genomic_DNA"/>
</dbReference>
<dbReference type="PANTHER" id="PTHR38439:SF2">
    <property type="entry name" value="OUTER MEMBRANE PROTEIN H.8"/>
    <property type="match status" value="1"/>
</dbReference>
<dbReference type="Pfam" id="PF00127">
    <property type="entry name" value="Copper-bind"/>
    <property type="match status" value="1"/>
</dbReference>
<dbReference type="GO" id="GO:0009055">
    <property type="term" value="F:electron transfer activity"/>
    <property type="evidence" value="ECO:0007669"/>
    <property type="project" value="InterPro"/>
</dbReference>
<feature type="domain" description="Blue (type 1) copper" evidence="6">
    <location>
        <begin position="25"/>
        <end position="150"/>
    </location>
</feature>
<dbReference type="NCBIfam" id="TIGR02695">
    <property type="entry name" value="azurin"/>
    <property type="match status" value="1"/>
</dbReference>
<proteinExistence type="predicted"/>
<dbReference type="eggNOG" id="COG3241">
    <property type="taxonomic scope" value="Bacteria"/>
</dbReference>
<keyword evidence="4 5" id="KW-0186">Copper</keyword>
<dbReference type="SUPFAM" id="SSF49503">
    <property type="entry name" value="Cupredoxins"/>
    <property type="match status" value="1"/>
</dbReference>
<dbReference type="InterPro" id="IPR000923">
    <property type="entry name" value="BlueCu_1"/>
</dbReference>
<reference evidence="7 8" key="1">
    <citation type="submission" date="2013-08" db="EMBL/GenBank/DDBJ databases">
        <title>Genome sequencing of Lysobacter.</title>
        <authorList>
            <person name="Zhang S."/>
            <person name="Wang G."/>
        </authorList>
    </citation>
    <scope>NUCLEOTIDE SEQUENCE [LARGE SCALE GENOMIC DNA]</scope>
    <source>
        <strain evidence="7 8">Ko07</strain>
    </source>
</reference>
<dbReference type="PANTHER" id="PTHR38439">
    <property type="entry name" value="AURACYANIN-B"/>
    <property type="match status" value="1"/>
</dbReference>
<evidence type="ECO:0000256" key="1">
    <source>
        <dbReference type="ARBA" id="ARBA00022448"/>
    </source>
</evidence>
<feature type="chain" id="PRO_5006513543" description="Azurin" evidence="5">
    <location>
        <begin position="24"/>
        <end position="152"/>
    </location>
</feature>
<protein>
    <recommendedName>
        <fullName evidence="5">Azurin</fullName>
    </recommendedName>
</protein>
<dbReference type="Gene3D" id="2.60.40.420">
    <property type="entry name" value="Cupredoxins - blue copper proteins"/>
    <property type="match status" value="1"/>
</dbReference>
<dbReference type="InterPro" id="IPR050845">
    <property type="entry name" value="Cu-binding_ET"/>
</dbReference>
<organism evidence="7 8">
    <name type="scientific">Lysobacter concretionis Ko07 = DSM 16239</name>
    <dbReference type="NCBI Taxonomy" id="1122185"/>
    <lineage>
        <taxon>Bacteria</taxon>
        <taxon>Pseudomonadati</taxon>
        <taxon>Pseudomonadota</taxon>
        <taxon>Gammaproteobacteria</taxon>
        <taxon>Lysobacterales</taxon>
        <taxon>Lysobacteraceae</taxon>
        <taxon>Novilysobacter</taxon>
    </lineage>
</organism>
<evidence type="ECO:0000313" key="8">
    <source>
        <dbReference type="Proteomes" id="UP000030017"/>
    </source>
</evidence>
<name>A0A0A0EKM0_9GAMM</name>
<accession>A0A0A0EKM0</accession>
<evidence type="ECO:0000256" key="4">
    <source>
        <dbReference type="ARBA" id="ARBA00023008"/>
    </source>
</evidence>
<evidence type="ECO:0000256" key="2">
    <source>
        <dbReference type="ARBA" id="ARBA00022723"/>
    </source>
</evidence>
<dbReference type="PROSITE" id="PS00196">
    <property type="entry name" value="COPPER_BLUE"/>
    <property type="match status" value="1"/>
</dbReference>
<keyword evidence="5" id="KW-0574">Periplasm</keyword>
<keyword evidence="3 5" id="KW-0249">Electron transport</keyword>
<dbReference type="GO" id="GO:0042597">
    <property type="term" value="C:periplasmic space"/>
    <property type="evidence" value="ECO:0007669"/>
    <property type="project" value="UniProtKB-SubCell"/>
</dbReference>
<dbReference type="InterPro" id="IPR014068">
    <property type="entry name" value="Azurin"/>
</dbReference>
<dbReference type="OrthoDB" id="9814063at2"/>
<keyword evidence="1 5" id="KW-0813">Transport</keyword>
<evidence type="ECO:0000259" key="6">
    <source>
        <dbReference type="Pfam" id="PF00127"/>
    </source>
</evidence>
<dbReference type="Proteomes" id="UP000030017">
    <property type="component" value="Unassembled WGS sequence"/>
</dbReference>
<dbReference type="InterPro" id="IPR008972">
    <property type="entry name" value="Cupredoxin"/>
</dbReference>
<evidence type="ECO:0000256" key="3">
    <source>
        <dbReference type="ARBA" id="ARBA00022982"/>
    </source>
</evidence>
<dbReference type="STRING" id="1122185.N792_10535"/>